<protein>
    <submittedName>
        <fullName evidence="3">Uncharacterized protein</fullName>
    </submittedName>
</protein>
<comment type="caution">
    <text evidence="3">The sequence shown here is derived from an EMBL/GenBank/DDBJ whole genome shotgun (WGS) entry which is preliminary data.</text>
</comment>
<reference evidence="3" key="2">
    <citation type="journal article" date="2021" name="PeerJ">
        <title>Extensive microbial diversity within the chicken gut microbiome revealed by metagenomics and culture.</title>
        <authorList>
            <person name="Gilroy R."/>
            <person name="Ravi A."/>
            <person name="Getino M."/>
            <person name="Pursley I."/>
            <person name="Horton D.L."/>
            <person name="Alikhan N.F."/>
            <person name="Baker D."/>
            <person name="Gharbi K."/>
            <person name="Hall N."/>
            <person name="Watson M."/>
            <person name="Adriaenssens E.M."/>
            <person name="Foster-Nyarko E."/>
            <person name="Jarju S."/>
            <person name="Secka A."/>
            <person name="Antonio M."/>
            <person name="Oren A."/>
            <person name="Chaudhuri R.R."/>
            <person name="La Ragione R."/>
            <person name="Hildebrand F."/>
            <person name="Pallen M.J."/>
        </authorList>
    </citation>
    <scope>NUCLEOTIDE SEQUENCE</scope>
    <source>
        <strain evidence="3">ChiW25-3613</strain>
    </source>
</reference>
<evidence type="ECO:0000313" key="3">
    <source>
        <dbReference type="EMBL" id="HIR38949.1"/>
    </source>
</evidence>
<gene>
    <name evidence="3" type="ORF">IAB90_01050</name>
</gene>
<evidence type="ECO:0000313" key="4">
    <source>
        <dbReference type="Proteomes" id="UP000824179"/>
    </source>
</evidence>
<feature type="compositionally biased region" description="Basic and acidic residues" evidence="1">
    <location>
        <begin position="73"/>
        <end position="107"/>
    </location>
</feature>
<accession>A0A9D1AGX6</accession>
<dbReference type="EMBL" id="DVHB01000021">
    <property type="protein sequence ID" value="HIR38949.1"/>
    <property type="molecule type" value="Genomic_DNA"/>
</dbReference>
<evidence type="ECO:0000256" key="2">
    <source>
        <dbReference type="SAM" id="Phobius"/>
    </source>
</evidence>
<evidence type="ECO:0000256" key="1">
    <source>
        <dbReference type="SAM" id="MobiDB-lite"/>
    </source>
</evidence>
<keyword evidence="2" id="KW-0812">Transmembrane</keyword>
<sequence>MKGLKIMLCGLGLILIAVFCCIAGPYGSYVAGLIFGILFLISGIALMVIGLFVNESLADLKSIKITTAATENKPAEKADGGPEKAEPVKAEPSKPEADKPETKKEKK</sequence>
<proteinExistence type="predicted"/>
<dbReference type="AlphaFoldDB" id="A0A9D1AGX6"/>
<name>A0A9D1AGX6_9FIRM</name>
<organism evidence="3 4">
    <name type="scientific">Candidatus Coproplasma stercoripullorum</name>
    <dbReference type="NCBI Taxonomy" id="2840751"/>
    <lineage>
        <taxon>Bacteria</taxon>
        <taxon>Bacillati</taxon>
        <taxon>Bacillota</taxon>
        <taxon>Clostridia</taxon>
        <taxon>Eubacteriales</taxon>
        <taxon>Candidatus Coproplasma</taxon>
    </lineage>
</organism>
<reference evidence="3" key="1">
    <citation type="submission" date="2020-10" db="EMBL/GenBank/DDBJ databases">
        <authorList>
            <person name="Gilroy R."/>
        </authorList>
    </citation>
    <scope>NUCLEOTIDE SEQUENCE</scope>
    <source>
        <strain evidence="3">ChiW25-3613</strain>
    </source>
</reference>
<feature type="region of interest" description="Disordered" evidence="1">
    <location>
        <begin position="72"/>
        <end position="107"/>
    </location>
</feature>
<dbReference type="Proteomes" id="UP000824179">
    <property type="component" value="Unassembled WGS sequence"/>
</dbReference>
<keyword evidence="2" id="KW-1133">Transmembrane helix</keyword>
<feature type="transmembrane region" description="Helical" evidence="2">
    <location>
        <begin position="33"/>
        <end position="53"/>
    </location>
</feature>
<keyword evidence="2" id="KW-0472">Membrane</keyword>